<dbReference type="EMBL" id="CAJVPT010018233">
    <property type="protein sequence ID" value="CAG8632495.1"/>
    <property type="molecule type" value="Genomic_DNA"/>
</dbReference>
<reference evidence="1" key="1">
    <citation type="submission" date="2021-06" db="EMBL/GenBank/DDBJ databases">
        <authorList>
            <person name="Kallberg Y."/>
            <person name="Tangrot J."/>
            <person name="Rosling A."/>
        </authorList>
    </citation>
    <scope>NUCLEOTIDE SEQUENCE</scope>
    <source>
        <strain evidence="1">CL356</strain>
    </source>
</reference>
<comment type="caution">
    <text evidence="1">The sequence shown here is derived from an EMBL/GenBank/DDBJ whole genome shotgun (WGS) entry which is preliminary data.</text>
</comment>
<evidence type="ECO:0000313" key="1">
    <source>
        <dbReference type="EMBL" id="CAG8632495.1"/>
    </source>
</evidence>
<accession>A0ACA9N5Z7</accession>
<feature type="non-terminal residue" evidence="1">
    <location>
        <position position="550"/>
    </location>
</feature>
<proteinExistence type="predicted"/>
<keyword evidence="2" id="KW-1185">Reference proteome</keyword>
<gene>
    <name evidence="1" type="ORF">ACOLOM_LOCUS7679</name>
</gene>
<evidence type="ECO:0000313" key="2">
    <source>
        <dbReference type="Proteomes" id="UP000789525"/>
    </source>
</evidence>
<protein>
    <submittedName>
        <fullName evidence="1">3209_t:CDS:1</fullName>
    </submittedName>
</protein>
<name>A0ACA9N5Z7_9GLOM</name>
<dbReference type="Proteomes" id="UP000789525">
    <property type="component" value="Unassembled WGS sequence"/>
</dbReference>
<sequence>MPGVRPNYGVGPSRVQGISSGHRRAMGSATACSIQTPRLAENEKTGSEEPVGGFEIVGDSGVSAQQMFLGTENLVYILDKVEDNPMKINNHAAWGTVYDIDANTATPMEVVTNTFCAGGAMLGTGAWLNIGGNQAVDPGGGNSTSQSGNNTYQNSDGGFSARTIIPGPDNQWEDDPTLDFVNNSNPTYEFWPPYGGESPIGSPILENTLPANLYPIVHLLPSNQLLLNINKAAAVLDTTNDHEYPLPEVPYAVRTYPASASSVMLPLTVENGWNATVMYCGGSDVAKDDWLSSLALINIPASSSCITISPATENTWQDDDSLPQGRVMGSAILLPDSTVVVLNGANQGVAGYAGNPAQQAWSADDGFAEAPTLMPIIYDPKRPQGERWSESGLKQSTVPRMYHSTATLLPDGSVLVSGSNPHPDYSPNKKYPTEYRVERFYPLYYNKRRPEPSGVPTQISYGGSYFELHLSSDDLFGNKGNVNTVKVVLMKTGFSTHAINFGMRMAELDHTFTDNGDGSVTLHVSQAPPNPAILPPVPGAALKSTNIGAA</sequence>
<organism evidence="1 2">
    <name type="scientific">Acaulospora colombiana</name>
    <dbReference type="NCBI Taxonomy" id="27376"/>
    <lineage>
        <taxon>Eukaryota</taxon>
        <taxon>Fungi</taxon>
        <taxon>Fungi incertae sedis</taxon>
        <taxon>Mucoromycota</taxon>
        <taxon>Glomeromycotina</taxon>
        <taxon>Glomeromycetes</taxon>
        <taxon>Diversisporales</taxon>
        <taxon>Acaulosporaceae</taxon>
        <taxon>Acaulospora</taxon>
    </lineage>
</organism>